<feature type="non-terminal residue" evidence="2">
    <location>
        <position position="1"/>
    </location>
</feature>
<feature type="transmembrane region" description="Helical" evidence="1">
    <location>
        <begin position="16"/>
        <end position="36"/>
    </location>
</feature>
<keyword evidence="3" id="KW-1185">Reference proteome</keyword>
<evidence type="ECO:0000313" key="3">
    <source>
        <dbReference type="Proteomes" id="UP000789901"/>
    </source>
</evidence>
<keyword evidence="1" id="KW-0812">Transmembrane</keyword>
<evidence type="ECO:0000313" key="2">
    <source>
        <dbReference type="EMBL" id="CAG8835545.1"/>
    </source>
</evidence>
<comment type="caution">
    <text evidence="2">The sequence shown here is derived from an EMBL/GenBank/DDBJ whole genome shotgun (WGS) entry which is preliminary data.</text>
</comment>
<protein>
    <submittedName>
        <fullName evidence="2">36765_t:CDS:1</fullName>
    </submittedName>
</protein>
<dbReference type="EMBL" id="CAJVQB010051678">
    <property type="protein sequence ID" value="CAG8835545.1"/>
    <property type="molecule type" value="Genomic_DNA"/>
</dbReference>
<proteinExistence type="predicted"/>
<organism evidence="2 3">
    <name type="scientific">Gigaspora margarita</name>
    <dbReference type="NCBI Taxonomy" id="4874"/>
    <lineage>
        <taxon>Eukaryota</taxon>
        <taxon>Fungi</taxon>
        <taxon>Fungi incertae sedis</taxon>
        <taxon>Mucoromycota</taxon>
        <taxon>Glomeromycotina</taxon>
        <taxon>Glomeromycetes</taxon>
        <taxon>Diversisporales</taxon>
        <taxon>Gigasporaceae</taxon>
        <taxon>Gigaspora</taxon>
    </lineage>
</organism>
<accession>A0ABN7WLV7</accession>
<keyword evidence="1" id="KW-0472">Membrane</keyword>
<keyword evidence="1" id="KW-1133">Transmembrane helix</keyword>
<reference evidence="2 3" key="1">
    <citation type="submission" date="2021-06" db="EMBL/GenBank/DDBJ databases">
        <authorList>
            <person name="Kallberg Y."/>
            <person name="Tangrot J."/>
            <person name="Rosling A."/>
        </authorList>
    </citation>
    <scope>NUCLEOTIDE SEQUENCE [LARGE SCALE GENOMIC DNA]</scope>
    <source>
        <strain evidence="2 3">120-4 pot B 10/14</strain>
    </source>
</reference>
<sequence>PSMSMQIFDLQSSEQTIYQLVALTSSLSSFILSSTFTNKKLWSK</sequence>
<gene>
    <name evidence="2" type="ORF">GMARGA_LOCUS32624</name>
</gene>
<evidence type="ECO:0000256" key="1">
    <source>
        <dbReference type="SAM" id="Phobius"/>
    </source>
</evidence>
<dbReference type="Proteomes" id="UP000789901">
    <property type="component" value="Unassembled WGS sequence"/>
</dbReference>
<name>A0ABN7WLV7_GIGMA</name>